<dbReference type="PANTHER" id="PTHR11692">
    <property type="entry name" value="BIFUNCTIONAL PURINE BIOSYNTHESIS PROTEIN PURH"/>
    <property type="match status" value="1"/>
</dbReference>
<name>A0A381I7P8_CLODI</name>
<sequence length="327" mass="36503">MARELELKYGCNPNQKPSKIYMKNGELPIEVLNGKPGYINFLDAFNSWQLVKELKEATGLPAATSFKHVSPAGAAVGVPLSDTLKQIYFVDDLELSPLACAYAMARGADRMSSYGDFIALSDVCDKETATIIAREVSDGIIAPGYTEEALEILKGKRKGNYNIVKIDENYTPEPIETKDVYGITFEQGRNEILINEDLLKDIPTDNKIFTDSAKRDLIIALITLKYTQSNSVCYAKDGQVIGVGAGQQSRIHCTRLAGNKADTWYLRQHPKVLNLKFKKDIGRPDRDNTIDVYLSDDYMDVLADGIWQNFFEEKPEPLTGEGKEAWL</sequence>
<evidence type="ECO:0000313" key="1">
    <source>
        <dbReference type="EMBL" id="SUY22069.1"/>
    </source>
</evidence>
<dbReference type="InterPro" id="IPR024051">
    <property type="entry name" value="AICAR_Tfase_dup_dom_sf"/>
</dbReference>
<dbReference type="Pfam" id="PF01808">
    <property type="entry name" value="AICARFT_IMPCHas"/>
    <property type="match status" value="1"/>
</dbReference>
<dbReference type="GO" id="GO:0006189">
    <property type="term" value="P:'de novo' IMP biosynthetic process"/>
    <property type="evidence" value="ECO:0007669"/>
    <property type="project" value="TreeGrafter"/>
</dbReference>
<dbReference type="EC" id="2.1.2.3" evidence="1"/>
<dbReference type="GO" id="GO:0003937">
    <property type="term" value="F:IMP cyclohydrolase activity"/>
    <property type="evidence" value="ECO:0007669"/>
    <property type="project" value="InterPro"/>
</dbReference>
<dbReference type="InterPro" id="IPR002695">
    <property type="entry name" value="PurH-like"/>
</dbReference>
<dbReference type="SUPFAM" id="SSF53927">
    <property type="entry name" value="Cytidine deaminase-like"/>
    <property type="match status" value="1"/>
</dbReference>
<dbReference type="AlphaFoldDB" id="A0A381I7P8"/>
<dbReference type="EMBL" id="UFWD01000001">
    <property type="protein sequence ID" value="SUY22069.1"/>
    <property type="molecule type" value="Genomic_DNA"/>
</dbReference>
<dbReference type="SMART" id="SM00798">
    <property type="entry name" value="AICARFT_IMPCHas"/>
    <property type="match status" value="1"/>
</dbReference>
<dbReference type="PANTHER" id="PTHR11692:SF0">
    <property type="entry name" value="BIFUNCTIONAL PURINE BIOSYNTHESIS PROTEIN ATIC"/>
    <property type="match status" value="1"/>
</dbReference>
<organism evidence="1">
    <name type="scientific">Clostridioides difficile</name>
    <name type="common">Peptoclostridium difficile</name>
    <dbReference type="NCBI Taxonomy" id="1496"/>
    <lineage>
        <taxon>Bacteria</taxon>
        <taxon>Bacillati</taxon>
        <taxon>Bacillota</taxon>
        <taxon>Clostridia</taxon>
        <taxon>Peptostreptococcales</taxon>
        <taxon>Peptostreptococcaceae</taxon>
        <taxon>Clostridioides</taxon>
    </lineage>
</organism>
<dbReference type="FunFam" id="3.40.140.20:FF:000003">
    <property type="entry name" value="Bifunctional purine biosynthesis protein"/>
    <property type="match status" value="1"/>
</dbReference>
<dbReference type="GO" id="GO:0004643">
    <property type="term" value="F:phosphoribosylaminoimidazolecarboxamide formyltransferase activity"/>
    <property type="evidence" value="ECO:0007669"/>
    <property type="project" value="UniProtKB-EC"/>
</dbReference>
<reference evidence="1" key="1">
    <citation type="submission" date="2018-06" db="EMBL/GenBank/DDBJ databases">
        <authorList>
            <consortium name="Pathogen Informatics"/>
            <person name="Doyle S."/>
        </authorList>
    </citation>
    <scope>NUCLEOTIDE SEQUENCE</scope>
    <source>
        <strain evidence="1">NCTC13307</strain>
    </source>
</reference>
<dbReference type="GO" id="GO:0005829">
    <property type="term" value="C:cytosol"/>
    <property type="evidence" value="ECO:0007669"/>
    <property type="project" value="TreeGrafter"/>
</dbReference>
<dbReference type="InterPro" id="IPR016193">
    <property type="entry name" value="Cytidine_deaminase-like"/>
</dbReference>
<keyword evidence="1" id="KW-0808">Transferase</keyword>
<protein>
    <submittedName>
        <fullName evidence="1">5-aminoimidazole-4-carboxamide ribonucleotide transformylase</fullName>
        <ecNumber evidence="1">2.1.2.3</ecNumber>
    </submittedName>
</protein>
<dbReference type="NCBIfam" id="NF005492">
    <property type="entry name" value="PRK07106.1"/>
    <property type="match status" value="1"/>
</dbReference>
<proteinExistence type="predicted"/>
<gene>
    <name evidence="1" type="primary">purH_3</name>
    <name evidence="1" type="ORF">NCTC13307_01009</name>
</gene>
<accession>A0A381I7P8</accession>
<dbReference type="Gene3D" id="3.40.140.20">
    <property type="match status" value="2"/>
</dbReference>